<gene>
    <name evidence="1" type="ORF">SDC9_19126</name>
</gene>
<name>A0A644U3D6_9ZZZZ</name>
<accession>A0A644U3D6</accession>
<protein>
    <submittedName>
        <fullName evidence="1">Uncharacterized protein</fullName>
    </submittedName>
</protein>
<reference evidence="1" key="1">
    <citation type="submission" date="2019-08" db="EMBL/GenBank/DDBJ databases">
        <authorList>
            <person name="Kucharzyk K."/>
            <person name="Murdoch R.W."/>
            <person name="Higgins S."/>
            <person name="Loffler F."/>
        </authorList>
    </citation>
    <scope>NUCLEOTIDE SEQUENCE</scope>
</reference>
<proteinExistence type="predicted"/>
<organism evidence="1">
    <name type="scientific">bioreactor metagenome</name>
    <dbReference type="NCBI Taxonomy" id="1076179"/>
    <lineage>
        <taxon>unclassified sequences</taxon>
        <taxon>metagenomes</taxon>
        <taxon>ecological metagenomes</taxon>
    </lineage>
</organism>
<sequence>MGNDEFIKKLISIEINEKINQGLSLKEEVSYEELIKQVAKNLNFTEEKVRTILDLYIEELIEMRQKDPERFKRFIKERYHAIERNDEA</sequence>
<dbReference type="EMBL" id="VSSQ01000072">
    <property type="protein sequence ID" value="MPL73327.1"/>
    <property type="molecule type" value="Genomic_DNA"/>
</dbReference>
<evidence type="ECO:0000313" key="1">
    <source>
        <dbReference type="EMBL" id="MPL73327.1"/>
    </source>
</evidence>
<dbReference type="AlphaFoldDB" id="A0A644U3D6"/>
<comment type="caution">
    <text evidence="1">The sequence shown here is derived from an EMBL/GenBank/DDBJ whole genome shotgun (WGS) entry which is preliminary data.</text>
</comment>